<dbReference type="Gene3D" id="3.30.2220.20">
    <property type="entry name" value="Phage tail assembly chaperone gp13-like"/>
    <property type="match status" value="1"/>
</dbReference>
<evidence type="ECO:0000313" key="1">
    <source>
        <dbReference type="EMBL" id="TKI02763.1"/>
    </source>
</evidence>
<gene>
    <name evidence="1" type="ORF">FCN80_23995</name>
</gene>
<proteinExistence type="predicted"/>
<dbReference type="Pfam" id="PF06222">
    <property type="entry name" value="Phage_TAC_1"/>
    <property type="match status" value="1"/>
</dbReference>
<keyword evidence="2" id="KW-1185">Reference proteome</keyword>
<dbReference type="EMBL" id="SZPQ01000062">
    <property type="protein sequence ID" value="TKI02763.1"/>
    <property type="molecule type" value="Genomic_DNA"/>
</dbReference>
<dbReference type="Proteomes" id="UP000305202">
    <property type="component" value="Unassembled WGS sequence"/>
</dbReference>
<name>A0ABY2SDS8_9HYPH</name>
<reference evidence="1 2" key="1">
    <citation type="submission" date="2019-04" db="EMBL/GenBank/DDBJ databases">
        <authorList>
            <person name="Li M."/>
            <person name="Gao C."/>
        </authorList>
    </citation>
    <scope>NUCLEOTIDE SEQUENCE [LARGE SCALE GENOMIC DNA]</scope>
    <source>
        <strain evidence="1 2">BGMRC 2031</strain>
    </source>
</reference>
<dbReference type="InterPro" id="IPR038556">
    <property type="entry name" value="TAC_Gp13-like_sf"/>
</dbReference>
<accession>A0ABY2SDS8</accession>
<evidence type="ECO:0000313" key="2">
    <source>
        <dbReference type="Proteomes" id="UP000305202"/>
    </source>
</evidence>
<sequence length="134" mass="14867">MAKKILSLRDQVLAPLAGFRTKTVQVPEWNGVYVKIREPSGHAWAQWRSILTPEAAEGEESPKLTESQQAHRNISADVVLFIDVLLDENDEPVFSHDDVDLVQSVYGPVHARLLKQALDLTLAQDDAGKKSVTP</sequence>
<comment type="caution">
    <text evidence="1">The sequence shown here is derived from an EMBL/GenBank/DDBJ whole genome shotgun (WGS) entry which is preliminary data.</text>
</comment>
<dbReference type="InterPro" id="IPR010411">
    <property type="entry name" value="TAC_Gp13-like"/>
</dbReference>
<protein>
    <submittedName>
        <fullName evidence="1">Phage tail protein</fullName>
    </submittedName>
</protein>
<organism evidence="1 2">
    <name type="scientific">Martelella alba</name>
    <dbReference type="NCBI Taxonomy" id="2590451"/>
    <lineage>
        <taxon>Bacteria</taxon>
        <taxon>Pseudomonadati</taxon>
        <taxon>Pseudomonadota</taxon>
        <taxon>Alphaproteobacteria</taxon>
        <taxon>Hyphomicrobiales</taxon>
        <taxon>Aurantimonadaceae</taxon>
        <taxon>Martelella</taxon>
    </lineage>
</organism>
<dbReference type="RefSeq" id="WP_136992845.1">
    <property type="nucleotide sequence ID" value="NZ_SZPQ01000062.1"/>
</dbReference>